<dbReference type="EMBL" id="JAKCXM010000029">
    <property type="protein sequence ID" value="KAJ0406702.1"/>
    <property type="molecule type" value="Genomic_DNA"/>
</dbReference>
<evidence type="ECO:0000256" key="10">
    <source>
        <dbReference type="SAM" id="Coils"/>
    </source>
</evidence>
<keyword evidence="4" id="KW-0999">Mitochondrion inner membrane</keyword>
<dbReference type="GO" id="GO:0016887">
    <property type="term" value="F:ATP hydrolysis activity"/>
    <property type="evidence" value="ECO:0007669"/>
    <property type="project" value="InterPro"/>
</dbReference>
<gene>
    <name evidence="14" type="ORF">P43SY_004527</name>
</gene>
<keyword evidence="15" id="KW-1185">Reference proteome</keyword>
<proteinExistence type="predicted"/>
<feature type="domain" description="AAA+ ATPase" evidence="13">
    <location>
        <begin position="463"/>
        <end position="598"/>
    </location>
</feature>
<evidence type="ECO:0000256" key="6">
    <source>
        <dbReference type="ARBA" id="ARBA00023054"/>
    </source>
</evidence>
<evidence type="ECO:0000313" key="15">
    <source>
        <dbReference type="Proteomes" id="UP001209570"/>
    </source>
</evidence>
<evidence type="ECO:0000256" key="2">
    <source>
        <dbReference type="ARBA" id="ARBA00004436"/>
    </source>
</evidence>
<evidence type="ECO:0000313" key="14">
    <source>
        <dbReference type="EMBL" id="KAJ0406702.1"/>
    </source>
</evidence>
<feature type="signal peptide" evidence="12">
    <location>
        <begin position="1"/>
        <end position="32"/>
    </location>
</feature>
<organism evidence="14 15">
    <name type="scientific">Pythium insidiosum</name>
    <name type="common">Pythiosis disease agent</name>
    <dbReference type="NCBI Taxonomy" id="114742"/>
    <lineage>
        <taxon>Eukaryota</taxon>
        <taxon>Sar</taxon>
        <taxon>Stramenopiles</taxon>
        <taxon>Oomycota</taxon>
        <taxon>Peronosporomycetes</taxon>
        <taxon>Pythiales</taxon>
        <taxon>Pythiaceae</taxon>
        <taxon>Pythium</taxon>
    </lineage>
</organism>
<keyword evidence="12" id="KW-0732">Signal</keyword>
<dbReference type="GO" id="GO:0008270">
    <property type="term" value="F:zinc ion binding"/>
    <property type="evidence" value="ECO:0007669"/>
    <property type="project" value="TreeGrafter"/>
</dbReference>
<dbReference type="InterPro" id="IPR027417">
    <property type="entry name" value="P-loop_NTPase"/>
</dbReference>
<dbReference type="GO" id="GO:0042645">
    <property type="term" value="C:mitochondrial nucleoid"/>
    <property type="evidence" value="ECO:0007669"/>
    <property type="project" value="UniProtKB-SubCell"/>
</dbReference>
<keyword evidence="7" id="KW-0496">Mitochondrion</keyword>
<evidence type="ECO:0000256" key="3">
    <source>
        <dbReference type="ARBA" id="ARBA00022741"/>
    </source>
</evidence>
<dbReference type="Pfam" id="PF12037">
    <property type="entry name" value="ATAD3_N"/>
    <property type="match status" value="1"/>
</dbReference>
<dbReference type="GO" id="GO:0007005">
    <property type="term" value="P:mitochondrion organization"/>
    <property type="evidence" value="ECO:0007669"/>
    <property type="project" value="TreeGrafter"/>
</dbReference>
<feature type="region of interest" description="Disordered" evidence="11">
    <location>
        <begin position="621"/>
        <end position="669"/>
    </location>
</feature>
<feature type="coiled-coil region" evidence="10">
    <location>
        <begin position="189"/>
        <end position="266"/>
    </location>
</feature>
<evidence type="ECO:0000256" key="4">
    <source>
        <dbReference type="ARBA" id="ARBA00022792"/>
    </source>
</evidence>
<dbReference type="Gene3D" id="3.40.50.300">
    <property type="entry name" value="P-loop containing nucleotide triphosphate hydrolases"/>
    <property type="match status" value="1"/>
</dbReference>
<dbReference type="PANTHER" id="PTHR23075">
    <property type="entry name" value="PUTATIVE ATP-ASE"/>
    <property type="match status" value="1"/>
</dbReference>
<name>A0AAD5LMZ2_PYTIN</name>
<dbReference type="SUPFAM" id="SSF52540">
    <property type="entry name" value="P-loop containing nucleoside triphosphate hydrolases"/>
    <property type="match status" value="1"/>
</dbReference>
<evidence type="ECO:0000256" key="12">
    <source>
        <dbReference type="SAM" id="SignalP"/>
    </source>
</evidence>
<keyword evidence="6 10" id="KW-0175">Coiled coil</keyword>
<dbReference type="Proteomes" id="UP001209570">
    <property type="component" value="Unassembled WGS sequence"/>
</dbReference>
<protein>
    <recommendedName>
        <fullName evidence="13">AAA+ ATPase domain-containing protein</fullName>
    </recommendedName>
</protein>
<sequence>MQPSLSLSRPRLGSLSLSLLLLVLLLVASAHGGVLYSRDRDRLHAAQQNVTSEEHAAAFVNARPANTSFSLDLITRLPLKRFEFKYDALVGRTQLGVLGHEARELLPDDSVHVVAERVVTHAPSKRRVALRNFHVVDKDSLFMHNIAATQELIHATQTSADVLMGLQQRVDGHASRLDELQAYLEQEASAQLVEKRRIAEAEAETAERRLEEVRLQGEEERRSQLERKQHELELETAKHELAQQRLAEEDALRRAQNRDLVALQEESHMRLELQRRETEAVLRDKQLALERDRMALEHNASLERAHIEVAGRIRQQRENQDIERQQLSQRLEAERVKLLQALQATFDNLGRGATVLLQDRDRLAAVVGGLVALAAGVYVSREVVRVVGKLVEQRLGKPSLVRETSRGTGVWGFLRSALGRRARWAGDSEMDGALDDVVLRDALDTRVREIATSIRNAIAFGAPYRHLLLYGPPGTGKTMIAKRLARSSGMEYAILSGGDVGPLGADAVTELHALFQWAKASPRGVLVFIDEAEAFLGCRATRKTHMSEAMRNALNALLFHTGSQSRHFMLVIATNRPEDLDTAVTDRIDDTLHFDLPERSERVRLLEMYFARYVGHMPQEQDAAAAVKPEPGAPKPSAKAETERPGRRRATGSVSAVPTATDPPASPLVALLPQYGDLTEGMSGREIAKMMLYLQSIVFAQQDVRVTRALLDRVIREKVDEHRRKLALRSYNER</sequence>
<evidence type="ECO:0000256" key="5">
    <source>
        <dbReference type="ARBA" id="ARBA00022840"/>
    </source>
</evidence>
<keyword evidence="9" id="KW-1135">Mitochondrion nucleoid</keyword>
<evidence type="ECO:0000256" key="11">
    <source>
        <dbReference type="SAM" id="MobiDB-lite"/>
    </source>
</evidence>
<dbReference type="FunFam" id="3.40.50.300:FF:000595">
    <property type="entry name" value="ATPase family AAA domain-containing protein 3"/>
    <property type="match status" value="1"/>
</dbReference>
<evidence type="ECO:0000256" key="7">
    <source>
        <dbReference type="ARBA" id="ARBA00023128"/>
    </source>
</evidence>
<dbReference type="InterPro" id="IPR003593">
    <property type="entry name" value="AAA+_ATPase"/>
</dbReference>
<dbReference type="Pfam" id="PF00004">
    <property type="entry name" value="AAA"/>
    <property type="match status" value="1"/>
</dbReference>
<dbReference type="InterPro" id="IPR003959">
    <property type="entry name" value="ATPase_AAA_core"/>
</dbReference>
<evidence type="ECO:0000256" key="8">
    <source>
        <dbReference type="ARBA" id="ARBA00023136"/>
    </source>
</evidence>
<comment type="caution">
    <text evidence="14">The sequence shown here is derived from an EMBL/GenBank/DDBJ whole genome shotgun (WGS) entry which is preliminary data.</text>
</comment>
<keyword evidence="8" id="KW-0472">Membrane</keyword>
<feature type="chain" id="PRO_5041923038" description="AAA+ ATPase domain-containing protein" evidence="12">
    <location>
        <begin position="33"/>
        <end position="734"/>
    </location>
</feature>
<evidence type="ECO:0000259" key="13">
    <source>
        <dbReference type="SMART" id="SM00382"/>
    </source>
</evidence>
<keyword evidence="5" id="KW-0067">ATP-binding</keyword>
<keyword evidence="3" id="KW-0547">Nucleotide-binding</keyword>
<evidence type="ECO:0000256" key="1">
    <source>
        <dbReference type="ARBA" id="ARBA00004273"/>
    </source>
</evidence>
<reference evidence="14" key="1">
    <citation type="submission" date="2021-12" db="EMBL/GenBank/DDBJ databases">
        <title>Prjna785345.</title>
        <authorList>
            <person name="Rujirawat T."/>
            <person name="Krajaejun T."/>
        </authorList>
    </citation>
    <scope>NUCLEOTIDE SEQUENCE</scope>
    <source>
        <strain evidence="14">Pi057C3</strain>
    </source>
</reference>
<dbReference type="PANTHER" id="PTHR23075:SF0">
    <property type="entry name" value="ATPASE FAMILY AAA DOMAIN-CONTAINING PROTEIN 3"/>
    <property type="match status" value="1"/>
</dbReference>
<dbReference type="SMART" id="SM00382">
    <property type="entry name" value="AAA"/>
    <property type="match status" value="1"/>
</dbReference>
<dbReference type="GO" id="GO:0005524">
    <property type="term" value="F:ATP binding"/>
    <property type="evidence" value="ECO:0007669"/>
    <property type="project" value="UniProtKB-KW"/>
</dbReference>
<accession>A0AAD5LMZ2</accession>
<dbReference type="InterPro" id="IPR021911">
    <property type="entry name" value="ATAD3_N"/>
</dbReference>
<comment type="subcellular location">
    <subcellularLocation>
        <location evidence="1">Mitochondrion inner membrane</location>
    </subcellularLocation>
    <subcellularLocation>
        <location evidence="2">Mitochondrion matrix</location>
        <location evidence="2">Mitochondrion nucleoid</location>
    </subcellularLocation>
</comment>
<evidence type="ECO:0000256" key="9">
    <source>
        <dbReference type="ARBA" id="ARBA00023271"/>
    </source>
</evidence>
<dbReference type="AlphaFoldDB" id="A0AAD5LMZ2"/>
<dbReference type="GO" id="GO:0005743">
    <property type="term" value="C:mitochondrial inner membrane"/>
    <property type="evidence" value="ECO:0007669"/>
    <property type="project" value="UniProtKB-SubCell"/>
</dbReference>